<dbReference type="RefSeq" id="WP_128166661.1">
    <property type="nucleotide sequence ID" value="NZ_CP082837.1"/>
</dbReference>
<name>A0ABX5Q754_9BACL</name>
<evidence type="ECO:0000313" key="2">
    <source>
        <dbReference type="Proteomes" id="UP000285882"/>
    </source>
</evidence>
<accession>A0ABX5Q754</accession>
<sequence>MAKIDLKLFKYRLHFIKISEEKVGGRVVESEEEAFTRWAARRNYTTTEVITMTANGSQMQNTQQYIIRQSLLDEDNPDITMKVHNPDDETQKLNIVSVEKDFLNQPFMLITVESGTI</sequence>
<keyword evidence="2" id="KW-1185">Reference proteome</keyword>
<organism evidence="1 2">
    <name type="scientific">Sporolactobacillus terrae</name>
    <dbReference type="NCBI Taxonomy" id="269673"/>
    <lineage>
        <taxon>Bacteria</taxon>
        <taxon>Bacillati</taxon>
        <taxon>Bacillota</taxon>
        <taxon>Bacilli</taxon>
        <taxon>Bacillales</taxon>
        <taxon>Sporolactobacillaceae</taxon>
        <taxon>Sporolactobacillus</taxon>
    </lineage>
</organism>
<evidence type="ECO:0000313" key="1">
    <source>
        <dbReference type="EMBL" id="QAA22465.1"/>
    </source>
</evidence>
<protein>
    <recommendedName>
        <fullName evidence="3">Head-tail adaptor protein</fullName>
    </recommendedName>
</protein>
<reference evidence="1 2" key="1">
    <citation type="submission" date="2018-01" db="EMBL/GenBank/DDBJ databases">
        <title>Complete genome sequencing of Sporolactobacillus terrae DLG3.</title>
        <authorList>
            <person name="Nam Y.-D."/>
            <person name="Kang J."/>
            <person name="Chung W.-H."/>
        </authorList>
    </citation>
    <scope>NUCLEOTIDE SEQUENCE [LARGE SCALE GENOMIC DNA]</scope>
    <source>
        <strain evidence="1 2">DLG3</strain>
    </source>
</reference>
<gene>
    <name evidence="1" type="ORF">C0674_07415</name>
</gene>
<proteinExistence type="predicted"/>
<dbReference type="Proteomes" id="UP000285882">
    <property type="component" value="Chromosome"/>
</dbReference>
<evidence type="ECO:0008006" key="3">
    <source>
        <dbReference type="Google" id="ProtNLM"/>
    </source>
</evidence>
<dbReference type="EMBL" id="CP025688">
    <property type="protein sequence ID" value="QAA22465.1"/>
    <property type="molecule type" value="Genomic_DNA"/>
</dbReference>